<dbReference type="OMA" id="VAYICAP"/>
<evidence type="ECO:0000313" key="8">
    <source>
        <dbReference type="EMBL" id="PSS11241.1"/>
    </source>
</evidence>
<dbReference type="PANTHER" id="PTHR31645">
    <property type="entry name" value="OLIGOPEPTIDE TRANSPORTER YGL114W-RELATED"/>
    <property type="match status" value="1"/>
</dbReference>
<evidence type="ECO:0000256" key="4">
    <source>
        <dbReference type="ARBA" id="ARBA00022692"/>
    </source>
</evidence>
<keyword evidence="3" id="KW-0813">Transport</keyword>
<feature type="transmembrane region" description="Helical" evidence="7">
    <location>
        <begin position="504"/>
        <end position="526"/>
    </location>
</feature>
<dbReference type="NCBIfam" id="TIGR00728">
    <property type="entry name" value="OPT_sfam"/>
    <property type="match status" value="1"/>
</dbReference>
<dbReference type="GO" id="GO:0005886">
    <property type="term" value="C:plasma membrane"/>
    <property type="evidence" value="ECO:0007669"/>
    <property type="project" value="TreeGrafter"/>
</dbReference>
<name>A0A2R6QMV9_ACTCC</name>
<keyword evidence="6 7" id="KW-0472">Membrane</keyword>
<gene>
    <name evidence="8" type="ORF">CEY00_Acc15527</name>
</gene>
<keyword evidence="5 7" id="KW-1133">Transmembrane helix</keyword>
<feature type="transmembrane region" description="Helical" evidence="7">
    <location>
        <begin position="163"/>
        <end position="184"/>
    </location>
</feature>
<feature type="transmembrane region" description="Helical" evidence="7">
    <location>
        <begin position="564"/>
        <end position="581"/>
    </location>
</feature>
<proteinExistence type="inferred from homology"/>
<dbReference type="OrthoDB" id="627262at2759"/>
<dbReference type="GO" id="GO:0051980">
    <property type="term" value="F:iron-nicotianamine transmembrane transporter activity"/>
    <property type="evidence" value="ECO:0007669"/>
    <property type="project" value="TreeGrafter"/>
</dbReference>
<dbReference type="EMBL" id="NKQK01000014">
    <property type="protein sequence ID" value="PSS11241.1"/>
    <property type="molecule type" value="Genomic_DNA"/>
</dbReference>
<keyword evidence="9" id="KW-1185">Reference proteome</keyword>
<organism evidence="8 9">
    <name type="scientific">Actinidia chinensis var. chinensis</name>
    <name type="common">Chinese soft-hair kiwi</name>
    <dbReference type="NCBI Taxonomy" id="1590841"/>
    <lineage>
        <taxon>Eukaryota</taxon>
        <taxon>Viridiplantae</taxon>
        <taxon>Streptophyta</taxon>
        <taxon>Embryophyta</taxon>
        <taxon>Tracheophyta</taxon>
        <taxon>Spermatophyta</taxon>
        <taxon>Magnoliopsida</taxon>
        <taxon>eudicotyledons</taxon>
        <taxon>Gunneridae</taxon>
        <taxon>Pentapetalae</taxon>
        <taxon>asterids</taxon>
        <taxon>Ericales</taxon>
        <taxon>Actinidiaceae</taxon>
        <taxon>Actinidia</taxon>
    </lineage>
</organism>
<evidence type="ECO:0000256" key="5">
    <source>
        <dbReference type="ARBA" id="ARBA00022989"/>
    </source>
</evidence>
<dbReference type="Proteomes" id="UP000241394">
    <property type="component" value="Chromosome LG14"/>
</dbReference>
<dbReference type="Pfam" id="PF03169">
    <property type="entry name" value="OPT"/>
    <property type="match status" value="1"/>
</dbReference>
<evidence type="ECO:0000256" key="7">
    <source>
        <dbReference type="SAM" id="Phobius"/>
    </source>
</evidence>
<feature type="transmembrane region" description="Helical" evidence="7">
    <location>
        <begin position="635"/>
        <end position="659"/>
    </location>
</feature>
<feature type="transmembrane region" description="Helical" evidence="7">
    <location>
        <begin position="76"/>
        <end position="93"/>
    </location>
</feature>
<sequence>MQIMTSVGSIEMETDRNGQIEIEDDGEELRDVLEFAKRIPPWTRQITLRGVIASFVIGGIYSIIGMKFNLTTGVTPNLNVSAALLGYIFMRSWTKMLRKFGIVTVPFTRQENTMIQTCAVACYGIAVGGGFGSYLLGLSKKIYELAGVDTVGNSVESYKEPGIGWMVGFLFVVCFVGLFVLIPLRKILIIDYKLTFPSGMATAVLINGFHNQGEKMARKQLRGFIKCFSFSFLWGFFQWFYTGKEECGFSHFPTFGLQALKNTFYFDFSMTYVGTGMICPHIVNVSTLLGAVLSWGVMWPLIGNLKGEWFPTNLSKSDIKGLNGYKVFLSISLLLGDGLYNFVKIVCITFLSIHGRLKQRNLNLAEGNQNKSLDDERKNEFFIRESIPMWVGATGYILFALISVIAFPFIFPEVKWYYVIVAYIFAPSLAFCNAYGAGLTDINMAPNYSKVGLFALAALAGREHGVVAGLAGCGLLKSVINVSCILMQDFKTGHLTLTSPRAMLLSQAIGTAIGCVVSPLSFFLFYKAFDVGNPNGEYKAPFALIYRNLAILGVQGFSMLPHHCLQLCYGFFAFAVGVNLVKDFSPPKVGKWLPLPMAMAVPFLVGAYFAIDLCVGSLIVFVWQKLNSRKAEQMVPVVASGLICGEGLWTLPASVLSLAKINPPMCMKFLDS</sequence>
<dbReference type="InterPro" id="IPR004813">
    <property type="entry name" value="OPT"/>
</dbReference>
<feature type="transmembrane region" description="Helical" evidence="7">
    <location>
        <begin position="223"/>
        <end position="241"/>
    </location>
</feature>
<dbReference type="InterPro" id="IPR045035">
    <property type="entry name" value="YSL-like"/>
</dbReference>
<dbReference type="FunCoup" id="A0A2R6QMV9">
    <property type="interactions" value="116"/>
</dbReference>
<feature type="transmembrane region" description="Helical" evidence="7">
    <location>
        <begin position="114"/>
        <end position="136"/>
    </location>
</feature>
<comment type="subcellular location">
    <subcellularLocation>
        <location evidence="1">Membrane</location>
        <topology evidence="1">Multi-pass membrane protein</topology>
    </subcellularLocation>
</comment>
<feature type="transmembrane region" description="Helical" evidence="7">
    <location>
        <begin position="387"/>
        <end position="410"/>
    </location>
</feature>
<dbReference type="GO" id="GO:0048316">
    <property type="term" value="P:seed development"/>
    <property type="evidence" value="ECO:0007669"/>
    <property type="project" value="TreeGrafter"/>
</dbReference>
<dbReference type="Gramene" id="PSS11241">
    <property type="protein sequence ID" value="PSS11241"/>
    <property type="gene ID" value="CEY00_Acc15527"/>
</dbReference>
<accession>A0A2R6QMV9</accession>
<keyword evidence="4 7" id="KW-0812">Transmembrane</keyword>
<dbReference type="STRING" id="1590841.A0A2R6QMV9"/>
<dbReference type="GO" id="GO:0010039">
    <property type="term" value="P:response to iron ion"/>
    <property type="evidence" value="ECO:0007669"/>
    <property type="project" value="TreeGrafter"/>
</dbReference>
<dbReference type="InParanoid" id="A0A2R6QMV9"/>
<evidence type="ECO:0000256" key="1">
    <source>
        <dbReference type="ARBA" id="ARBA00004141"/>
    </source>
</evidence>
<dbReference type="PANTHER" id="PTHR31645:SF11">
    <property type="entry name" value="METAL-NICOTIANAMINE TRANSPORTER YSL1"/>
    <property type="match status" value="1"/>
</dbReference>
<dbReference type="AlphaFoldDB" id="A0A2R6QMV9"/>
<feature type="transmembrane region" description="Helical" evidence="7">
    <location>
        <begin position="46"/>
        <end position="64"/>
    </location>
</feature>
<feature type="transmembrane region" description="Helical" evidence="7">
    <location>
        <begin position="327"/>
        <end position="353"/>
    </location>
</feature>
<feature type="transmembrane region" description="Helical" evidence="7">
    <location>
        <begin position="601"/>
        <end position="623"/>
    </location>
</feature>
<reference evidence="8 9" key="1">
    <citation type="submission" date="2017-07" db="EMBL/GenBank/DDBJ databases">
        <title>An improved, manually edited Actinidia chinensis var. chinensis (kiwifruit) genome highlights the challenges associated with draft genomes and gene prediction in plants.</title>
        <authorList>
            <person name="Pilkington S."/>
            <person name="Crowhurst R."/>
            <person name="Hilario E."/>
            <person name="Nardozza S."/>
            <person name="Fraser L."/>
            <person name="Peng Y."/>
            <person name="Gunaseelan K."/>
            <person name="Simpson R."/>
            <person name="Tahir J."/>
            <person name="Deroles S."/>
            <person name="Templeton K."/>
            <person name="Luo Z."/>
            <person name="Davy M."/>
            <person name="Cheng C."/>
            <person name="Mcneilage M."/>
            <person name="Scaglione D."/>
            <person name="Liu Y."/>
            <person name="Zhang Q."/>
            <person name="Datson P."/>
            <person name="De Silva N."/>
            <person name="Gardiner S."/>
            <person name="Bassett H."/>
            <person name="Chagne D."/>
            <person name="Mccallum J."/>
            <person name="Dzierzon H."/>
            <person name="Deng C."/>
            <person name="Wang Y.-Y."/>
            <person name="Barron N."/>
            <person name="Manako K."/>
            <person name="Bowen J."/>
            <person name="Foster T."/>
            <person name="Erridge Z."/>
            <person name="Tiffin H."/>
            <person name="Waite C."/>
            <person name="Davies K."/>
            <person name="Grierson E."/>
            <person name="Laing W."/>
            <person name="Kirk R."/>
            <person name="Chen X."/>
            <person name="Wood M."/>
            <person name="Montefiori M."/>
            <person name="Brummell D."/>
            <person name="Schwinn K."/>
            <person name="Catanach A."/>
            <person name="Fullerton C."/>
            <person name="Li D."/>
            <person name="Meiyalaghan S."/>
            <person name="Nieuwenhuizen N."/>
            <person name="Read N."/>
            <person name="Prakash R."/>
            <person name="Hunter D."/>
            <person name="Zhang H."/>
            <person name="Mckenzie M."/>
            <person name="Knabel M."/>
            <person name="Harris A."/>
            <person name="Allan A."/>
            <person name="Chen A."/>
            <person name="Janssen B."/>
            <person name="Plunkett B."/>
            <person name="Dwamena C."/>
            <person name="Voogd C."/>
            <person name="Leif D."/>
            <person name="Lafferty D."/>
            <person name="Souleyre E."/>
            <person name="Varkonyi-Gasic E."/>
            <person name="Gambi F."/>
            <person name="Hanley J."/>
            <person name="Yao J.-L."/>
            <person name="Cheung J."/>
            <person name="David K."/>
            <person name="Warren B."/>
            <person name="Marsh K."/>
            <person name="Snowden K."/>
            <person name="Lin-Wang K."/>
            <person name="Brian L."/>
            <person name="Martinez-Sanchez M."/>
            <person name="Wang M."/>
            <person name="Ileperuma N."/>
            <person name="Macnee N."/>
            <person name="Campin R."/>
            <person name="Mcatee P."/>
            <person name="Drummond R."/>
            <person name="Espley R."/>
            <person name="Ireland H."/>
            <person name="Wu R."/>
            <person name="Atkinson R."/>
            <person name="Karunairetnam S."/>
            <person name="Bulley S."/>
            <person name="Chunkath S."/>
            <person name="Hanley Z."/>
            <person name="Storey R."/>
            <person name="Thrimawithana A."/>
            <person name="Thomson S."/>
            <person name="David C."/>
            <person name="Testolin R."/>
        </authorList>
    </citation>
    <scope>NUCLEOTIDE SEQUENCE [LARGE SCALE GENOMIC DNA]</scope>
    <source>
        <strain evidence="9">cv. Red5</strain>
        <tissue evidence="8">Young leaf</tissue>
    </source>
</reference>
<evidence type="ECO:0000256" key="2">
    <source>
        <dbReference type="ARBA" id="ARBA00010276"/>
    </source>
</evidence>
<evidence type="ECO:0000256" key="6">
    <source>
        <dbReference type="ARBA" id="ARBA00023136"/>
    </source>
</evidence>
<evidence type="ECO:0000313" key="9">
    <source>
        <dbReference type="Proteomes" id="UP000241394"/>
    </source>
</evidence>
<feature type="transmembrane region" description="Helical" evidence="7">
    <location>
        <begin position="416"/>
        <end position="436"/>
    </location>
</feature>
<reference evidence="9" key="2">
    <citation type="journal article" date="2018" name="BMC Genomics">
        <title>A manually annotated Actinidia chinensis var. chinensis (kiwifruit) genome highlights the challenges associated with draft genomes and gene prediction in plants.</title>
        <authorList>
            <person name="Pilkington S.M."/>
            <person name="Crowhurst R."/>
            <person name="Hilario E."/>
            <person name="Nardozza S."/>
            <person name="Fraser L."/>
            <person name="Peng Y."/>
            <person name="Gunaseelan K."/>
            <person name="Simpson R."/>
            <person name="Tahir J."/>
            <person name="Deroles S.C."/>
            <person name="Templeton K."/>
            <person name="Luo Z."/>
            <person name="Davy M."/>
            <person name="Cheng C."/>
            <person name="McNeilage M."/>
            <person name="Scaglione D."/>
            <person name="Liu Y."/>
            <person name="Zhang Q."/>
            <person name="Datson P."/>
            <person name="De Silva N."/>
            <person name="Gardiner S.E."/>
            <person name="Bassett H."/>
            <person name="Chagne D."/>
            <person name="McCallum J."/>
            <person name="Dzierzon H."/>
            <person name="Deng C."/>
            <person name="Wang Y.Y."/>
            <person name="Barron L."/>
            <person name="Manako K."/>
            <person name="Bowen J."/>
            <person name="Foster T.M."/>
            <person name="Erridge Z.A."/>
            <person name="Tiffin H."/>
            <person name="Waite C.N."/>
            <person name="Davies K.M."/>
            <person name="Grierson E.P."/>
            <person name="Laing W.A."/>
            <person name="Kirk R."/>
            <person name="Chen X."/>
            <person name="Wood M."/>
            <person name="Montefiori M."/>
            <person name="Brummell D.A."/>
            <person name="Schwinn K.E."/>
            <person name="Catanach A."/>
            <person name="Fullerton C."/>
            <person name="Li D."/>
            <person name="Meiyalaghan S."/>
            <person name="Nieuwenhuizen N."/>
            <person name="Read N."/>
            <person name="Prakash R."/>
            <person name="Hunter D."/>
            <person name="Zhang H."/>
            <person name="McKenzie M."/>
            <person name="Knabel M."/>
            <person name="Harris A."/>
            <person name="Allan A.C."/>
            <person name="Gleave A."/>
            <person name="Chen A."/>
            <person name="Janssen B.J."/>
            <person name="Plunkett B."/>
            <person name="Ampomah-Dwamena C."/>
            <person name="Voogd C."/>
            <person name="Leif D."/>
            <person name="Lafferty D."/>
            <person name="Souleyre E.J.F."/>
            <person name="Varkonyi-Gasic E."/>
            <person name="Gambi F."/>
            <person name="Hanley J."/>
            <person name="Yao J.L."/>
            <person name="Cheung J."/>
            <person name="David K.M."/>
            <person name="Warren B."/>
            <person name="Marsh K."/>
            <person name="Snowden K.C."/>
            <person name="Lin-Wang K."/>
            <person name="Brian L."/>
            <person name="Martinez-Sanchez M."/>
            <person name="Wang M."/>
            <person name="Ileperuma N."/>
            <person name="Macnee N."/>
            <person name="Campin R."/>
            <person name="McAtee P."/>
            <person name="Drummond R.S.M."/>
            <person name="Espley R.V."/>
            <person name="Ireland H.S."/>
            <person name="Wu R."/>
            <person name="Atkinson R.G."/>
            <person name="Karunairetnam S."/>
            <person name="Bulley S."/>
            <person name="Chunkath S."/>
            <person name="Hanley Z."/>
            <person name="Storey R."/>
            <person name="Thrimawithana A.H."/>
            <person name="Thomson S."/>
            <person name="David C."/>
            <person name="Testolin R."/>
            <person name="Huang H."/>
            <person name="Hellens R.P."/>
            <person name="Schaffer R.J."/>
        </authorList>
    </citation>
    <scope>NUCLEOTIDE SEQUENCE [LARGE SCALE GENOMIC DNA]</scope>
    <source>
        <strain evidence="9">cv. Red5</strain>
    </source>
</reference>
<evidence type="ECO:0000256" key="3">
    <source>
        <dbReference type="ARBA" id="ARBA00022448"/>
    </source>
</evidence>
<comment type="caution">
    <text evidence="8">The sequence shown here is derived from an EMBL/GenBank/DDBJ whole genome shotgun (WGS) entry which is preliminary data.</text>
</comment>
<comment type="similarity">
    <text evidence="2">Belongs to the YSL (TC 2.A.67.2) family.</text>
</comment>
<dbReference type="GO" id="GO:0035673">
    <property type="term" value="F:oligopeptide transmembrane transporter activity"/>
    <property type="evidence" value="ECO:0007669"/>
    <property type="project" value="InterPro"/>
</dbReference>
<protein>
    <submittedName>
        <fullName evidence="8">Metal-nicotianamine transporter like</fullName>
    </submittedName>
</protein>